<gene>
    <name evidence="2" type="ORF">C7U55_08875</name>
</gene>
<sequence>MVKHGIDVSKFQGVIDWQEVKKHIDFAIIRCGYGSDDENQDDPFFKRNADECTRLKIPFGVYLYSYATNEKEALSEANHVLRLVKDYQMAYPVYYDLEDNNTTGRQSNEMIGNIAQTFAQRLEQEGYYVGMYASLFWFRTKLTSSIFNEYTKWVARYNDKLDYDGSYGMWQYSATGTVLGIDTMVDLNYAYEDFPAIIEEGGYNNFSNPNITRYKIGDEVEFHHVFLTSESTQPLMPYRHFGTITRIVQGARNPYLIGKDAGWVNDQVIEQRIRYLSAPDYTGTSFTDALRSIQEDTSFSNRSKLAKLNGIENYQGTQRQNDQLLELLKQGRLRA</sequence>
<dbReference type="PROSITE" id="PS51904">
    <property type="entry name" value="GLYCOSYL_HYDROL_F25_2"/>
    <property type="match status" value="1"/>
</dbReference>
<proteinExistence type="inferred from homology"/>
<dbReference type="Gene3D" id="3.20.20.80">
    <property type="entry name" value="Glycosidases"/>
    <property type="match status" value="1"/>
</dbReference>
<dbReference type="PANTHER" id="PTHR34135:SF2">
    <property type="entry name" value="LYSOZYME"/>
    <property type="match status" value="1"/>
</dbReference>
<keyword evidence="3" id="KW-1185">Reference proteome</keyword>
<dbReference type="GO" id="GO:0009253">
    <property type="term" value="P:peptidoglycan catabolic process"/>
    <property type="evidence" value="ECO:0007669"/>
    <property type="project" value="InterPro"/>
</dbReference>
<evidence type="ECO:0000313" key="2">
    <source>
        <dbReference type="EMBL" id="PST39774.1"/>
    </source>
</evidence>
<dbReference type="InterPro" id="IPR002053">
    <property type="entry name" value="Glyco_hydro_25"/>
</dbReference>
<dbReference type="CDD" id="cd06414">
    <property type="entry name" value="GH25_LytC-like"/>
    <property type="match status" value="1"/>
</dbReference>
<dbReference type="Pfam" id="PF01183">
    <property type="entry name" value="Glyco_hydro_25"/>
    <property type="match status" value="1"/>
</dbReference>
<dbReference type="RefSeq" id="WP_106988265.1">
    <property type="nucleotide sequence ID" value="NZ_PYLP01000011.1"/>
</dbReference>
<evidence type="ECO:0008006" key="4">
    <source>
        <dbReference type="Google" id="ProtNLM"/>
    </source>
</evidence>
<dbReference type="InterPro" id="IPR017853">
    <property type="entry name" value="GH"/>
</dbReference>
<evidence type="ECO:0000313" key="3">
    <source>
        <dbReference type="Proteomes" id="UP000241201"/>
    </source>
</evidence>
<dbReference type="Proteomes" id="UP000241201">
    <property type="component" value="Unassembled WGS sequence"/>
</dbReference>
<dbReference type="GO" id="GO:0016998">
    <property type="term" value="P:cell wall macromolecule catabolic process"/>
    <property type="evidence" value="ECO:0007669"/>
    <property type="project" value="InterPro"/>
</dbReference>
<organism evidence="2 3">
    <name type="scientific">Faecalibacillus faecis</name>
    <dbReference type="NCBI Taxonomy" id="1982628"/>
    <lineage>
        <taxon>Bacteria</taxon>
        <taxon>Bacillati</taxon>
        <taxon>Bacillota</taxon>
        <taxon>Erysipelotrichia</taxon>
        <taxon>Erysipelotrichales</taxon>
        <taxon>Coprobacillaceae</taxon>
        <taxon>Faecalibacillus</taxon>
    </lineage>
</organism>
<comment type="similarity">
    <text evidence="1">Belongs to the glycosyl hydrolase 25 family.</text>
</comment>
<dbReference type="AlphaFoldDB" id="A0A2T3FWV5"/>
<protein>
    <recommendedName>
        <fullName evidence="4">1,4-beta-N-acetylmuramidase</fullName>
    </recommendedName>
</protein>
<dbReference type="GO" id="GO:0003796">
    <property type="term" value="F:lysozyme activity"/>
    <property type="evidence" value="ECO:0007669"/>
    <property type="project" value="InterPro"/>
</dbReference>
<dbReference type="SUPFAM" id="SSF51445">
    <property type="entry name" value="(Trans)glycosidases"/>
    <property type="match status" value="1"/>
</dbReference>
<dbReference type="EMBL" id="PYLP01000011">
    <property type="protein sequence ID" value="PST39774.1"/>
    <property type="molecule type" value="Genomic_DNA"/>
</dbReference>
<accession>A0A2T3FWV5</accession>
<dbReference type="GeneID" id="77471201"/>
<dbReference type="GO" id="GO:0016052">
    <property type="term" value="P:carbohydrate catabolic process"/>
    <property type="evidence" value="ECO:0007669"/>
    <property type="project" value="TreeGrafter"/>
</dbReference>
<dbReference type="PANTHER" id="PTHR34135">
    <property type="entry name" value="LYSOZYME"/>
    <property type="match status" value="1"/>
</dbReference>
<comment type="caution">
    <text evidence="2">The sequence shown here is derived from an EMBL/GenBank/DDBJ whole genome shotgun (WGS) entry which is preliminary data.</text>
</comment>
<evidence type="ECO:0000256" key="1">
    <source>
        <dbReference type="ARBA" id="ARBA00010646"/>
    </source>
</evidence>
<reference evidence="3" key="1">
    <citation type="submission" date="2018-03" db="EMBL/GenBank/DDBJ databases">
        <title>Lachnoclostridium SNUG30370 gen.nov., sp.nov., isolated from human faeces.</title>
        <authorList>
            <person name="Seo B."/>
            <person name="Jeon K."/>
            <person name="Ko G."/>
        </authorList>
    </citation>
    <scope>NUCLEOTIDE SEQUENCE [LARGE SCALE GENOMIC DNA]</scope>
    <source>
        <strain evidence="3">SNUG30370</strain>
    </source>
</reference>
<name>A0A2T3FWV5_9FIRM</name>